<proteinExistence type="predicted"/>
<accession>A0A8H7UY82</accession>
<feature type="compositionally biased region" description="Basic residues" evidence="1">
    <location>
        <begin position="379"/>
        <end position="390"/>
    </location>
</feature>
<feature type="region of interest" description="Disordered" evidence="1">
    <location>
        <begin position="129"/>
        <end position="148"/>
    </location>
</feature>
<sequence length="435" mass="47581">MSTCSSHITPAVTLNDEMLHDFPLTTEDPVAGAELQKEVERINMVDPEDNQVPTAIIFKKDEPNKIIPGSFSSGSDDDITVLDDEEEHPEIIVDSLDKKASSSPVSKTLTHFAPATTVITTATATGALDLSPVSNSIPKDDSDSDDTDDELARITEANRFIPMDDHKKISEIKSAENDILRRKSLRSQSVSIRRDLLVFSDSPIVTKKADRIIVHNHYGAGPEGRLEKDARPSRRSRGYLVACDFSEESFHSIEWTMGTMMRDGDRLYVVTAVNREDNPETVKQTGLSLSNELKKASDSVTDEAKRMMSQMLLFDVDLITYAISGRVKDVLCKLIDELPLTMVVCGSRGRGTVKGLLMGSISTYLVHKSSVPVSVIRPQNKKKTANKRPLHAAALSQSVKSGQLAVDELSKPSSEPTSSSTETTAPVTTLPAKTK</sequence>
<dbReference type="SUPFAM" id="SSF52402">
    <property type="entry name" value="Adenine nucleotide alpha hydrolases-like"/>
    <property type="match status" value="1"/>
</dbReference>
<dbReference type="InterPro" id="IPR014729">
    <property type="entry name" value="Rossmann-like_a/b/a_fold"/>
</dbReference>
<feature type="domain" description="UspA" evidence="2">
    <location>
        <begin position="240"/>
        <end position="377"/>
    </location>
</feature>
<gene>
    <name evidence="3" type="ORF">INT47_002668</name>
</gene>
<organism evidence="3 4">
    <name type="scientific">Mucor saturninus</name>
    <dbReference type="NCBI Taxonomy" id="64648"/>
    <lineage>
        <taxon>Eukaryota</taxon>
        <taxon>Fungi</taxon>
        <taxon>Fungi incertae sedis</taxon>
        <taxon>Mucoromycota</taxon>
        <taxon>Mucoromycotina</taxon>
        <taxon>Mucoromycetes</taxon>
        <taxon>Mucorales</taxon>
        <taxon>Mucorineae</taxon>
        <taxon>Mucoraceae</taxon>
        <taxon>Mucor</taxon>
    </lineage>
</organism>
<dbReference type="InterPro" id="IPR006015">
    <property type="entry name" value="Universal_stress_UspA"/>
</dbReference>
<feature type="compositionally biased region" description="Low complexity" evidence="1">
    <location>
        <begin position="411"/>
        <end position="429"/>
    </location>
</feature>
<comment type="caution">
    <text evidence="3">The sequence shown here is derived from an EMBL/GenBank/DDBJ whole genome shotgun (WGS) entry which is preliminary data.</text>
</comment>
<reference evidence="3" key="1">
    <citation type="submission" date="2020-12" db="EMBL/GenBank/DDBJ databases">
        <title>Metabolic potential, ecology and presence of endohyphal bacteria is reflected in genomic diversity of Mucoromycotina.</title>
        <authorList>
            <person name="Muszewska A."/>
            <person name="Okrasinska A."/>
            <person name="Steczkiewicz K."/>
            <person name="Drgas O."/>
            <person name="Orlowska M."/>
            <person name="Perlinska-Lenart U."/>
            <person name="Aleksandrzak-Piekarczyk T."/>
            <person name="Szatraj K."/>
            <person name="Zielenkiewicz U."/>
            <person name="Pilsyk S."/>
            <person name="Malc E."/>
            <person name="Mieczkowski P."/>
            <person name="Kruszewska J.S."/>
            <person name="Biernat P."/>
            <person name="Pawlowska J."/>
        </authorList>
    </citation>
    <scope>NUCLEOTIDE SEQUENCE</scope>
    <source>
        <strain evidence="3">WA0000017839</strain>
    </source>
</reference>
<evidence type="ECO:0000313" key="4">
    <source>
        <dbReference type="Proteomes" id="UP000603453"/>
    </source>
</evidence>
<dbReference type="AlphaFoldDB" id="A0A8H7UY82"/>
<evidence type="ECO:0000259" key="2">
    <source>
        <dbReference type="Pfam" id="PF00582"/>
    </source>
</evidence>
<evidence type="ECO:0000313" key="3">
    <source>
        <dbReference type="EMBL" id="KAG2194874.1"/>
    </source>
</evidence>
<dbReference type="OrthoDB" id="843225at2759"/>
<dbReference type="Pfam" id="PF00582">
    <property type="entry name" value="Usp"/>
    <property type="match status" value="1"/>
</dbReference>
<dbReference type="PRINTS" id="PR01438">
    <property type="entry name" value="UNVRSLSTRESS"/>
</dbReference>
<dbReference type="PANTHER" id="PTHR46100:SF4">
    <property type="entry name" value="USPA DOMAIN-CONTAINING PROTEIN"/>
    <property type="match status" value="1"/>
</dbReference>
<dbReference type="InterPro" id="IPR006016">
    <property type="entry name" value="UspA"/>
</dbReference>
<protein>
    <recommendedName>
        <fullName evidence="2">UspA domain-containing protein</fullName>
    </recommendedName>
</protein>
<feature type="region of interest" description="Disordered" evidence="1">
    <location>
        <begin position="379"/>
        <end position="435"/>
    </location>
</feature>
<dbReference type="EMBL" id="JAEPRD010000185">
    <property type="protein sequence ID" value="KAG2194874.1"/>
    <property type="molecule type" value="Genomic_DNA"/>
</dbReference>
<dbReference type="CDD" id="cd23659">
    <property type="entry name" value="USP_At3g01520-like"/>
    <property type="match status" value="1"/>
</dbReference>
<keyword evidence="4" id="KW-1185">Reference proteome</keyword>
<evidence type="ECO:0000256" key="1">
    <source>
        <dbReference type="SAM" id="MobiDB-lite"/>
    </source>
</evidence>
<dbReference type="PANTHER" id="PTHR46100">
    <property type="entry name" value="IMP2'P"/>
    <property type="match status" value="1"/>
</dbReference>
<dbReference type="Proteomes" id="UP000603453">
    <property type="component" value="Unassembled WGS sequence"/>
</dbReference>
<name>A0A8H7UY82_9FUNG</name>
<dbReference type="Gene3D" id="3.40.50.620">
    <property type="entry name" value="HUPs"/>
    <property type="match status" value="1"/>
</dbReference>